<name>A0A8S1RKF3_9CILI</name>
<reference evidence="2" key="1">
    <citation type="submission" date="2021-01" db="EMBL/GenBank/DDBJ databases">
        <authorList>
            <consortium name="Genoscope - CEA"/>
            <person name="William W."/>
        </authorList>
    </citation>
    <scope>NUCLEOTIDE SEQUENCE</scope>
</reference>
<evidence type="ECO:0000313" key="2">
    <source>
        <dbReference type="EMBL" id="CAD8127762.1"/>
    </source>
</evidence>
<keyword evidence="1" id="KW-0472">Membrane</keyword>
<accession>A0A8S1RKF3</accession>
<gene>
    <name evidence="2" type="ORF">PSON_ATCC_30995.1.T1790088</name>
</gene>
<proteinExistence type="predicted"/>
<keyword evidence="1" id="KW-1133">Transmembrane helix</keyword>
<dbReference type="Proteomes" id="UP000692954">
    <property type="component" value="Unassembled WGS sequence"/>
</dbReference>
<keyword evidence="1" id="KW-0812">Transmembrane</keyword>
<evidence type="ECO:0000256" key="1">
    <source>
        <dbReference type="SAM" id="Phobius"/>
    </source>
</evidence>
<dbReference type="EMBL" id="CAJJDN010000179">
    <property type="protein sequence ID" value="CAD8127762.1"/>
    <property type="molecule type" value="Genomic_DNA"/>
</dbReference>
<evidence type="ECO:0008006" key="4">
    <source>
        <dbReference type="Google" id="ProtNLM"/>
    </source>
</evidence>
<comment type="caution">
    <text evidence="2">The sequence shown here is derived from an EMBL/GenBank/DDBJ whole genome shotgun (WGS) entry which is preliminary data.</text>
</comment>
<organism evidence="2 3">
    <name type="scientific">Paramecium sonneborni</name>
    <dbReference type="NCBI Taxonomy" id="65129"/>
    <lineage>
        <taxon>Eukaryota</taxon>
        <taxon>Sar</taxon>
        <taxon>Alveolata</taxon>
        <taxon>Ciliophora</taxon>
        <taxon>Intramacronucleata</taxon>
        <taxon>Oligohymenophorea</taxon>
        <taxon>Peniculida</taxon>
        <taxon>Parameciidae</taxon>
        <taxon>Paramecium</taxon>
    </lineage>
</organism>
<feature type="transmembrane region" description="Helical" evidence="1">
    <location>
        <begin position="42"/>
        <end position="62"/>
    </location>
</feature>
<keyword evidence="3" id="KW-1185">Reference proteome</keyword>
<protein>
    <recommendedName>
        <fullName evidence="4">Transmembrane protein</fullName>
    </recommendedName>
</protein>
<sequence>MNINAQNAYIEELNDAQIQEIKAQRKIFGGIIKKGDPLYKNIINLILFAFLLPCMIIFELAMGVKNLLIRFLESLITLKNSIVHAYRCSKEFFISTYYFLSNWIIKIWCRLINQIKYGLTTCLAYIALKLQQVKMFIIFYSQLFIKNFIIFPEKWIIQKKPFKLNENETFTIYKIHNRLNQISNYQDKVNLNYHLQSYYLSERLMQLISICLLVLYQKNIQFIL</sequence>
<evidence type="ECO:0000313" key="3">
    <source>
        <dbReference type="Proteomes" id="UP000692954"/>
    </source>
</evidence>
<dbReference type="AlphaFoldDB" id="A0A8S1RKF3"/>